<keyword evidence="3" id="KW-1185">Reference proteome</keyword>
<dbReference type="Proteomes" id="UP000518752">
    <property type="component" value="Unassembled WGS sequence"/>
</dbReference>
<reference evidence="2 3" key="1">
    <citation type="journal article" date="2020" name="ISME J.">
        <title>Uncovering the hidden diversity of litter-decomposition mechanisms in mushroom-forming fungi.</title>
        <authorList>
            <person name="Floudas D."/>
            <person name="Bentzer J."/>
            <person name="Ahren D."/>
            <person name="Johansson T."/>
            <person name="Persson P."/>
            <person name="Tunlid A."/>
        </authorList>
    </citation>
    <scope>NUCLEOTIDE SEQUENCE [LARGE SCALE GENOMIC DNA]</scope>
    <source>
        <strain evidence="2 3">CBS 406.79</strain>
    </source>
</reference>
<dbReference type="OrthoDB" id="3048815at2759"/>
<name>A0A8H5H0J3_9AGAR</name>
<dbReference type="EMBL" id="JAACJN010000101">
    <property type="protein sequence ID" value="KAF5374538.1"/>
    <property type="molecule type" value="Genomic_DNA"/>
</dbReference>
<protein>
    <recommendedName>
        <fullName evidence="1">KOW domain-containing protein</fullName>
    </recommendedName>
</protein>
<accession>A0A8H5H0J3</accession>
<dbReference type="InterPro" id="IPR005824">
    <property type="entry name" value="KOW"/>
</dbReference>
<evidence type="ECO:0000259" key="1">
    <source>
        <dbReference type="SMART" id="SM00739"/>
    </source>
</evidence>
<organism evidence="2 3">
    <name type="scientific">Collybiopsis confluens</name>
    <dbReference type="NCBI Taxonomy" id="2823264"/>
    <lineage>
        <taxon>Eukaryota</taxon>
        <taxon>Fungi</taxon>
        <taxon>Dikarya</taxon>
        <taxon>Basidiomycota</taxon>
        <taxon>Agaricomycotina</taxon>
        <taxon>Agaricomycetes</taxon>
        <taxon>Agaricomycetidae</taxon>
        <taxon>Agaricales</taxon>
        <taxon>Marasmiineae</taxon>
        <taxon>Omphalotaceae</taxon>
        <taxon>Collybiopsis</taxon>
    </lineage>
</organism>
<gene>
    <name evidence="2" type="ORF">D9757_012400</name>
</gene>
<feature type="domain" description="KOW" evidence="1">
    <location>
        <begin position="279"/>
        <end position="306"/>
    </location>
</feature>
<feature type="domain" description="KOW" evidence="1">
    <location>
        <begin position="113"/>
        <end position="140"/>
    </location>
</feature>
<sequence>MWRFEPGEPVLSTVTEKHGTMASSYDPVSAPSPPLVDFEEEGIQVVAVTSIIKDITLGQYVEVLAGVHCGRKGFVVAKTHALLGVSFDSNAMDIRLHSNSVRISTPEFLGTEIPWLNVQVKLLSGPFTGLSGIIKDVKVTSSRALAITVHLNNGHERTVGYHAVRELFSGQLLLDHQPLKRHQQQFDVEAPWKEIRVTILSGRFAGQFAIVKHSWIDFRGALRLSLWVLSYNCSVEVDYSAVHEEITGLPLHVYRPLEGNQLKEFAIKPAMEAMRTGPLPWLGLVVDIVKGYYKGQSGVVRDVNRYRVDPLIKSKKSGLTLTVERHVFTAVASTILVEVDYDAVRFHKTRHRLCEVFLPTAKQSFYCPEPGYLKDVDVDLNTDRDVVLVVHESSKTPLPNDFERETIFYGSWSPNLPPPLLASPLPPDHWILHPKLVGIPIKVDISSGPLDTSKKKDGIIVETVTGTDGIKVIYCRSATKTVDVPYKWIESFRDRPNPSREKGLMVVAQNHPEHIGKLVRRIHHFYNMGKSKDKHWLVVQRVDRSGPKEVALFEFLEFHPDDLEYVKETAEEQKWSTSMLESIRLEHLHIPAEVRPACQLAISM</sequence>
<dbReference type="AlphaFoldDB" id="A0A8H5H0J3"/>
<evidence type="ECO:0000313" key="2">
    <source>
        <dbReference type="EMBL" id="KAF5374538.1"/>
    </source>
</evidence>
<feature type="domain" description="KOW" evidence="1">
    <location>
        <begin position="54"/>
        <end position="81"/>
    </location>
</feature>
<comment type="caution">
    <text evidence="2">The sequence shown here is derived from an EMBL/GenBank/DDBJ whole genome shotgun (WGS) entry which is preliminary data.</text>
</comment>
<evidence type="ECO:0000313" key="3">
    <source>
        <dbReference type="Proteomes" id="UP000518752"/>
    </source>
</evidence>
<dbReference type="SMART" id="SM00739">
    <property type="entry name" value="KOW"/>
    <property type="match status" value="3"/>
</dbReference>
<proteinExistence type="predicted"/>